<name>A0A5A7RFN8_STRAF</name>
<keyword evidence="2" id="KW-1185">Reference proteome</keyword>
<comment type="caution">
    <text evidence="1">The sequence shown here is derived from an EMBL/GenBank/DDBJ whole genome shotgun (WGS) entry which is preliminary data.</text>
</comment>
<gene>
    <name evidence="1" type="ORF">STAS_33708</name>
</gene>
<evidence type="ECO:0000313" key="1">
    <source>
        <dbReference type="EMBL" id="GER55997.1"/>
    </source>
</evidence>
<dbReference type="Proteomes" id="UP000325081">
    <property type="component" value="Unassembled WGS sequence"/>
</dbReference>
<dbReference type="AlphaFoldDB" id="A0A5A7RFN8"/>
<dbReference type="EMBL" id="BKCP01012403">
    <property type="protein sequence ID" value="GER55997.1"/>
    <property type="molecule type" value="Genomic_DNA"/>
</dbReference>
<proteinExistence type="predicted"/>
<reference evidence="2" key="1">
    <citation type="journal article" date="2019" name="Curr. Biol.">
        <title>Genome Sequence of Striga asiatica Provides Insight into the Evolution of Plant Parasitism.</title>
        <authorList>
            <person name="Yoshida S."/>
            <person name="Kim S."/>
            <person name="Wafula E.K."/>
            <person name="Tanskanen J."/>
            <person name="Kim Y.M."/>
            <person name="Honaas L."/>
            <person name="Yang Z."/>
            <person name="Spallek T."/>
            <person name="Conn C.E."/>
            <person name="Ichihashi Y."/>
            <person name="Cheong K."/>
            <person name="Cui S."/>
            <person name="Der J.P."/>
            <person name="Gundlach H."/>
            <person name="Jiao Y."/>
            <person name="Hori C."/>
            <person name="Ishida J.K."/>
            <person name="Kasahara H."/>
            <person name="Kiba T."/>
            <person name="Kim M.S."/>
            <person name="Koo N."/>
            <person name="Laohavisit A."/>
            <person name="Lee Y.H."/>
            <person name="Lumba S."/>
            <person name="McCourt P."/>
            <person name="Mortimer J.C."/>
            <person name="Mutuku J.M."/>
            <person name="Nomura T."/>
            <person name="Sasaki-Sekimoto Y."/>
            <person name="Seto Y."/>
            <person name="Wang Y."/>
            <person name="Wakatake T."/>
            <person name="Sakakibara H."/>
            <person name="Demura T."/>
            <person name="Yamaguchi S."/>
            <person name="Yoneyama K."/>
            <person name="Manabe R.I."/>
            <person name="Nelson D.C."/>
            <person name="Schulman A.H."/>
            <person name="Timko M.P."/>
            <person name="dePamphilis C.W."/>
            <person name="Choi D."/>
            <person name="Shirasu K."/>
        </authorList>
    </citation>
    <scope>NUCLEOTIDE SEQUENCE [LARGE SCALE GENOMIC DNA]</scope>
    <source>
        <strain evidence="2">cv. UVA1</strain>
    </source>
</reference>
<protein>
    <submittedName>
        <fullName evidence="1">UPF0246 protein DP0358</fullName>
    </submittedName>
</protein>
<accession>A0A5A7RFN8</accession>
<organism evidence="1 2">
    <name type="scientific">Striga asiatica</name>
    <name type="common">Asiatic witchweed</name>
    <name type="synonym">Buchnera asiatica</name>
    <dbReference type="NCBI Taxonomy" id="4170"/>
    <lineage>
        <taxon>Eukaryota</taxon>
        <taxon>Viridiplantae</taxon>
        <taxon>Streptophyta</taxon>
        <taxon>Embryophyta</taxon>
        <taxon>Tracheophyta</taxon>
        <taxon>Spermatophyta</taxon>
        <taxon>Magnoliopsida</taxon>
        <taxon>eudicotyledons</taxon>
        <taxon>Gunneridae</taxon>
        <taxon>Pentapetalae</taxon>
        <taxon>asterids</taxon>
        <taxon>lamiids</taxon>
        <taxon>Lamiales</taxon>
        <taxon>Orobanchaceae</taxon>
        <taxon>Buchnereae</taxon>
        <taxon>Striga</taxon>
    </lineage>
</organism>
<evidence type="ECO:0000313" key="2">
    <source>
        <dbReference type="Proteomes" id="UP000325081"/>
    </source>
</evidence>
<sequence length="124" mass="13547">MASFPPLGDSVSQHRDFIIKGIAVEGINAGDIPTDQNIASEAHRRRILEDLRAVIPPADIAQSELRYHGILSMRTNAAGPLHPDVQLALHNINATLQNIQEAQIGLDRKLDALVESLSARRQSD</sequence>